<accession>A0ABQ6HU74</accession>
<dbReference type="Proteomes" id="UP001157109">
    <property type="component" value="Unassembled WGS sequence"/>
</dbReference>
<dbReference type="EMBL" id="BSUJ01000001">
    <property type="protein sequence ID" value="GMA21408.1"/>
    <property type="molecule type" value="Genomic_DNA"/>
</dbReference>
<keyword evidence="2" id="KW-1185">Reference proteome</keyword>
<protein>
    <submittedName>
        <fullName evidence="1">Uncharacterized protein</fullName>
    </submittedName>
</protein>
<sequence length="106" mass="10760">MRAVTAAAGLHPASISEVANVPAVLKQALATSASSSPVAIGRLVEARLRAERGDNDARCAVTVVAAIRPSYDDEVCSVPGVRAAFRAGFGARKSRARGPTTGGNTS</sequence>
<name>A0ABQ6HU74_9MICO</name>
<proteinExistence type="predicted"/>
<evidence type="ECO:0000313" key="1">
    <source>
        <dbReference type="EMBL" id="GMA21408.1"/>
    </source>
</evidence>
<evidence type="ECO:0000313" key="2">
    <source>
        <dbReference type="Proteomes" id="UP001157109"/>
    </source>
</evidence>
<reference evidence="2" key="1">
    <citation type="journal article" date="2019" name="Int. J. Syst. Evol. Microbiol.">
        <title>The Global Catalogue of Microorganisms (GCM) 10K type strain sequencing project: providing services to taxonomists for standard genome sequencing and annotation.</title>
        <authorList>
            <consortium name="The Broad Institute Genomics Platform"/>
            <consortium name="The Broad Institute Genome Sequencing Center for Infectious Disease"/>
            <person name="Wu L."/>
            <person name="Ma J."/>
        </authorList>
    </citation>
    <scope>NUCLEOTIDE SEQUENCE [LARGE SCALE GENOMIC DNA]</scope>
    <source>
        <strain evidence="2">NBRC 105830</strain>
    </source>
</reference>
<comment type="caution">
    <text evidence="1">The sequence shown here is derived from an EMBL/GenBank/DDBJ whole genome shotgun (WGS) entry which is preliminary data.</text>
</comment>
<organism evidence="1 2">
    <name type="scientific">Arsenicicoccus piscis</name>
    <dbReference type="NCBI Taxonomy" id="673954"/>
    <lineage>
        <taxon>Bacteria</taxon>
        <taxon>Bacillati</taxon>
        <taxon>Actinomycetota</taxon>
        <taxon>Actinomycetes</taxon>
        <taxon>Micrococcales</taxon>
        <taxon>Intrasporangiaceae</taxon>
        <taxon>Arsenicicoccus</taxon>
    </lineage>
</organism>
<gene>
    <name evidence="1" type="ORF">GCM10025862_34290</name>
</gene>